<evidence type="ECO:0000256" key="4">
    <source>
        <dbReference type="ARBA" id="ARBA00022989"/>
    </source>
</evidence>
<keyword evidence="3 6" id="KW-0812">Transmembrane</keyword>
<organism evidence="8 9">
    <name type="scientific">Klebsormidium nitens</name>
    <name type="common">Green alga</name>
    <name type="synonym">Ulothrix nitens</name>
    <dbReference type="NCBI Taxonomy" id="105231"/>
    <lineage>
        <taxon>Eukaryota</taxon>
        <taxon>Viridiplantae</taxon>
        <taxon>Streptophyta</taxon>
        <taxon>Klebsormidiophyceae</taxon>
        <taxon>Klebsormidiales</taxon>
        <taxon>Klebsormidiaceae</taxon>
        <taxon>Klebsormidium</taxon>
    </lineage>
</organism>
<dbReference type="OMA" id="CALAFPC"/>
<sequence length="539" mass="57120">MDDIETQKLLADRRRSSEEDNVAANQLHLNAKGLEVLVGPWQAKNELGPRTPAYGGRGALMEEAREQIRVAAPIVGMNVVQMLLVLTSAAFVGHVGALALASCQLATSLASATGHYLLYGMALGLETLGGRAFGAGQLSELGHATYRCLLLLTLIAAVVSLCWLQAERALIFLGQEKTLAQVAARYMHLLIPSLFANAWTQPLLKFLQSQGVTAPLAACSVVALLFHVPNNWFFVHYLGWGLDGAAIATSLAYSMIFLCLAGHVFTSPRYAKARPRFSWAKATSGWTAQIRLGVPSTVMLCLEYWAFDALYLMCGMLPNPYLLVSGLSVAMNTAWLMSMTYVGLGAATSTRVAAELGARSACGAKTVARVGLSLAAALGVTAFAMILASSRWLPLIFVESTNGELLRLTSALMACVAGLSIVDSVQNNAGSILRGCGRQSLGAGVTLSSYYLVGLPSSALLAFHLGFGVWGLVGGLCLAVLTQATCLTTLIVRTDWKHQVERATASVAELSGIEALPLFDEKPPPPASNTAQSSLEAKT</sequence>
<feature type="transmembrane region" description="Helical" evidence="6">
    <location>
        <begin position="370"/>
        <end position="393"/>
    </location>
</feature>
<dbReference type="InterPro" id="IPR002528">
    <property type="entry name" value="MATE_fam"/>
</dbReference>
<keyword evidence="5 6" id="KW-0472">Membrane</keyword>
<dbReference type="GO" id="GO:1990961">
    <property type="term" value="P:xenobiotic detoxification by transmembrane export across the plasma membrane"/>
    <property type="evidence" value="ECO:0007669"/>
    <property type="project" value="InterPro"/>
</dbReference>
<dbReference type="GO" id="GO:0022857">
    <property type="term" value="F:transmembrane transporter activity"/>
    <property type="evidence" value="ECO:0000318"/>
    <property type="project" value="GO_Central"/>
</dbReference>
<dbReference type="Proteomes" id="UP000054558">
    <property type="component" value="Unassembled WGS sequence"/>
</dbReference>
<comment type="subcellular location">
    <subcellularLocation>
        <location evidence="1">Membrane</location>
        <topology evidence="1">Multi-pass membrane protein</topology>
    </subcellularLocation>
</comment>
<feature type="transmembrane region" description="Helical" evidence="6">
    <location>
        <begin position="146"/>
        <end position="166"/>
    </location>
</feature>
<evidence type="ECO:0000256" key="6">
    <source>
        <dbReference type="RuleBase" id="RU004914"/>
    </source>
</evidence>
<feature type="transmembrane region" description="Helical" evidence="6">
    <location>
        <begin position="116"/>
        <end position="134"/>
    </location>
</feature>
<dbReference type="CDD" id="cd13132">
    <property type="entry name" value="MATE_eukaryotic"/>
    <property type="match status" value="1"/>
</dbReference>
<feature type="transmembrane region" description="Helical" evidence="6">
    <location>
        <begin position="327"/>
        <end position="349"/>
    </location>
</feature>
<dbReference type="NCBIfam" id="TIGR00797">
    <property type="entry name" value="matE"/>
    <property type="match status" value="1"/>
</dbReference>
<feature type="transmembrane region" description="Helical" evidence="6">
    <location>
        <begin position="286"/>
        <end position="307"/>
    </location>
</feature>
<feature type="transmembrane region" description="Helical" evidence="6">
    <location>
        <begin position="443"/>
        <end position="463"/>
    </location>
</feature>
<keyword evidence="4 6" id="KW-1133">Transmembrane helix</keyword>
<evidence type="ECO:0000256" key="1">
    <source>
        <dbReference type="ARBA" id="ARBA00004141"/>
    </source>
</evidence>
<dbReference type="STRING" id="105231.A0A0U9HK32"/>
<feature type="transmembrane region" description="Helical" evidence="6">
    <location>
        <begin position="216"/>
        <end position="239"/>
    </location>
</feature>
<proteinExistence type="inferred from homology"/>
<dbReference type="EMBL" id="DF236979">
    <property type="protein sequence ID" value="GAQ79444.1"/>
    <property type="molecule type" value="Genomic_DNA"/>
</dbReference>
<keyword evidence="9" id="KW-1185">Reference proteome</keyword>
<comment type="similarity">
    <text evidence="2 6">Belongs to the multi antimicrobial extrusion (MATE) (TC 2.A.66.1) family.</text>
</comment>
<dbReference type="InterPro" id="IPR045069">
    <property type="entry name" value="MATE_euk"/>
</dbReference>
<feature type="compositionally biased region" description="Polar residues" evidence="7">
    <location>
        <begin position="528"/>
        <end position="539"/>
    </location>
</feature>
<evidence type="ECO:0000256" key="2">
    <source>
        <dbReference type="ARBA" id="ARBA00010199"/>
    </source>
</evidence>
<evidence type="ECO:0000256" key="5">
    <source>
        <dbReference type="ARBA" id="ARBA00023136"/>
    </source>
</evidence>
<feature type="transmembrane region" description="Helical" evidence="6">
    <location>
        <begin position="469"/>
        <end position="492"/>
    </location>
</feature>
<evidence type="ECO:0000256" key="7">
    <source>
        <dbReference type="SAM" id="MobiDB-lite"/>
    </source>
</evidence>
<name>A0A0U9HK32_KLENI</name>
<feature type="region of interest" description="Disordered" evidence="7">
    <location>
        <begin position="519"/>
        <end position="539"/>
    </location>
</feature>
<gene>
    <name evidence="8" type="ORF">KFL_000300420</name>
</gene>
<dbReference type="AlphaFoldDB" id="A0A0U9HK32"/>
<feature type="transmembrane region" description="Helical" evidence="6">
    <location>
        <begin position="70"/>
        <end position="96"/>
    </location>
</feature>
<feature type="transmembrane region" description="Helical" evidence="6">
    <location>
        <begin position="245"/>
        <end position="265"/>
    </location>
</feature>
<dbReference type="GO" id="GO:0015297">
    <property type="term" value="F:antiporter activity"/>
    <property type="evidence" value="ECO:0007669"/>
    <property type="project" value="InterPro"/>
</dbReference>
<reference evidence="8 9" key="1">
    <citation type="journal article" date="2014" name="Nat. Commun.">
        <title>Klebsormidium flaccidum genome reveals primary factors for plant terrestrial adaptation.</title>
        <authorList>
            <person name="Hori K."/>
            <person name="Maruyama F."/>
            <person name="Fujisawa T."/>
            <person name="Togashi T."/>
            <person name="Yamamoto N."/>
            <person name="Seo M."/>
            <person name="Sato S."/>
            <person name="Yamada T."/>
            <person name="Mori H."/>
            <person name="Tajima N."/>
            <person name="Moriyama T."/>
            <person name="Ikeuchi M."/>
            <person name="Watanabe M."/>
            <person name="Wada H."/>
            <person name="Kobayashi K."/>
            <person name="Saito M."/>
            <person name="Masuda T."/>
            <person name="Sasaki-Sekimoto Y."/>
            <person name="Mashiguchi K."/>
            <person name="Awai K."/>
            <person name="Shimojima M."/>
            <person name="Masuda S."/>
            <person name="Iwai M."/>
            <person name="Nobusawa T."/>
            <person name="Narise T."/>
            <person name="Kondo S."/>
            <person name="Saito H."/>
            <person name="Sato R."/>
            <person name="Murakawa M."/>
            <person name="Ihara Y."/>
            <person name="Oshima-Yamada Y."/>
            <person name="Ohtaka K."/>
            <person name="Satoh M."/>
            <person name="Sonobe K."/>
            <person name="Ishii M."/>
            <person name="Ohtani R."/>
            <person name="Kanamori-Sato M."/>
            <person name="Honoki R."/>
            <person name="Miyazaki D."/>
            <person name="Mochizuki H."/>
            <person name="Umetsu J."/>
            <person name="Higashi K."/>
            <person name="Shibata D."/>
            <person name="Kamiya Y."/>
            <person name="Sato N."/>
            <person name="Nakamura Y."/>
            <person name="Tabata S."/>
            <person name="Ida S."/>
            <person name="Kurokawa K."/>
            <person name="Ohta H."/>
        </authorList>
    </citation>
    <scope>NUCLEOTIDE SEQUENCE [LARGE SCALE GENOMIC DNA]</scope>
    <source>
        <strain evidence="8 9">NIES-2285</strain>
    </source>
</reference>
<protein>
    <recommendedName>
        <fullName evidence="6">Protein DETOXIFICATION</fullName>
    </recommendedName>
    <alternativeName>
        <fullName evidence="6">Multidrug and toxic compound extrusion protein</fullName>
    </alternativeName>
</protein>
<evidence type="ECO:0000313" key="8">
    <source>
        <dbReference type="EMBL" id="GAQ79444.1"/>
    </source>
</evidence>
<accession>A0A0U9HK32</accession>
<dbReference type="PANTHER" id="PTHR11206">
    <property type="entry name" value="MULTIDRUG RESISTANCE PROTEIN"/>
    <property type="match status" value="1"/>
</dbReference>
<dbReference type="GO" id="GO:0016020">
    <property type="term" value="C:membrane"/>
    <property type="evidence" value="ECO:0000318"/>
    <property type="project" value="GO_Central"/>
</dbReference>
<dbReference type="Pfam" id="PF01554">
    <property type="entry name" value="MatE"/>
    <property type="match status" value="2"/>
</dbReference>
<dbReference type="GO" id="GO:0042910">
    <property type="term" value="F:xenobiotic transmembrane transporter activity"/>
    <property type="evidence" value="ECO:0007669"/>
    <property type="project" value="InterPro"/>
</dbReference>
<dbReference type="OrthoDB" id="2126698at2759"/>
<feature type="transmembrane region" description="Helical" evidence="6">
    <location>
        <begin position="186"/>
        <end position="204"/>
    </location>
</feature>
<evidence type="ECO:0000313" key="9">
    <source>
        <dbReference type="Proteomes" id="UP000054558"/>
    </source>
</evidence>
<feature type="transmembrane region" description="Helical" evidence="6">
    <location>
        <begin position="405"/>
        <end position="422"/>
    </location>
</feature>
<evidence type="ECO:0000256" key="3">
    <source>
        <dbReference type="ARBA" id="ARBA00022692"/>
    </source>
</evidence>